<proteinExistence type="predicted"/>
<evidence type="ECO:0000256" key="3">
    <source>
        <dbReference type="ARBA" id="ARBA00023002"/>
    </source>
</evidence>
<feature type="compositionally biased region" description="Polar residues" evidence="5">
    <location>
        <begin position="12"/>
        <end position="23"/>
    </location>
</feature>
<keyword evidence="2" id="KW-0288">FMN</keyword>
<dbReference type="Pfam" id="PF00296">
    <property type="entry name" value="Bac_luciferase"/>
    <property type="match status" value="1"/>
</dbReference>
<evidence type="ECO:0000313" key="7">
    <source>
        <dbReference type="EMBL" id="TDC79027.1"/>
    </source>
</evidence>
<evidence type="ECO:0000259" key="6">
    <source>
        <dbReference type="Pfam" id="PF00296"/>
    </source>
</evidence>
<dbReference type="InterPro" id="IPR011251">
    <property type="entry name" value="Luciferase-like_dom"/>
</dbReference>
<keyword evidence="8" id="KW-1185">Reference proteome</keyword>
<dbReference type="PANTHER" id="PTHR42847:SF4">
    <property type="entry name" value="ALKANESULFONATE MONOOXYGENASE-RELATED"/>
    <property type="match status" value="1"/>
</dbReference>
<sequence>MPARASRGLASATRSRYTPTSTRGCWLRPPVTGTPRSPASNGPGTPTPVSTTRSGLVEWSATPTGRSTRKHLSGTRVSATTWATAESARTDRCPPPDDDAKRKAVPLTTSIRPARFSWFLPLSPDVHHIGTWPPECGTPDLPRLTSIAQTAEDAGCSELLVPTTFDNDLEAFTTAAAVLSRTSRVGALIAVRPNQLHPCQAAHMVASLEAIFPGRIRLNVTTGGWAEDRWIGDTDDRESRLSRLSEWLELLTRVLYDGRPVHHHGTWYNAEGMRLRVPPGRRIPLAMSGSSPQARQALSQHGSEYLMFAAPREQVVREVRALRATPGLPPDIKVTMRAHLVVRETTDEAWAAAHEITSQVSERVLATVQAQRHAPGSQRTRQSALSAGNDLVVGPNLWAGIGTARFGASIALVGDPEQITERLTEFREDGVDGFILSGYPKLEEAQVFRDVLVPSLRARGLMGGRHGDGTRAADV</sequence>
<dbReference type="InterPro" id="IPR050172">
    <property type="entry name" value="SsuD_RutA_monooxygenase"/>
</dbReference>
<name>A0A4R4TM59_9ACTN</name>
<dbReference type="PANTHER" id="PTHR42847">
    <property type="entry name" value="ALKANESULFONATE MONOOXYGENASE"/>
    <property type="match status" value="1"/>
</dbReference>
<gene>
    <name evidence="7" type="ORF">E1283_03690</name>
</gene>
<keyword evidence="4" id="KW-0503">Monooxygenase</keyword>
<dbReference type="GO" id="GO:0008726">
    <property type="term" value="F:alkanesulfonate monooxygenase activity"/>
    <property type="evidence" value="ECO:0007669"/>
    <property type="project" value="TreeGrafter"/>
</dbReference>
<dbReference type="InterPro" id="IPR036661">
    <property type="entry name" value="Luciferase-like_sf"/>
</dbReference>
<feature type="compositionally biased region" description="Polar residues" evidence="5">
    <location>
        <begin position="34"/>
        <end position="54"/>
    </location>
</feature>
<feature type="region of interest" description="Disordered" evidence="5">
    <location>
        <begin position="83"/>
        <end position="102"/>
    </location>
</feature>
<dbReference type="Gene3D" id="3.20.20.30">
    <property type="entry name" value="Luciferase-like domain"/>
    <property type="match status" value="1"/>
</dbReference>
<feature type="region of interest" description="Disordered" evidence="5">
    <location>
        <begin position="1"/>
        <end position="78"/>
    </location>
</feature>
<feature type="domain" description="Luciferase-like" evidence="6">
    <location>
        <begin position="132"/>
        <end position="432"/>
    </location>
</feature>
<dbReference type="OrthoDB" id="9814695at2"/>
<comment type="caution">
    <text evidence="7">The sequence shown here is derived from an EMBL/GenBank/DDBJ whole genome shotgun (WGS) entry which is preliminary data.</text>
</comment>
<dbReference type="Proteomes" id="UP000295345">
    <property type="component" value="Unassembled WGS sequence"/>
</dbReference>
<protein>
    <submittedName>
        <fullName evidence="7">LLM class flavin-dependent oxidoreductase</fullName>
    </submittedName>
</protein>
<evidence type="ECO:0000256" key="5">
    <source>
        <dbReference type="SAM" id="MobiDB-lite"/>
    </source>
</evidence>
<organism evidence="7 8">
    <name type="scientific">Streptomyces hainanensis</name>
    <dbReference type="NCBI Taxonomy" id="402648"/>
    <lineage>
        <taxon>Bacteria</taxon>
        <taxon>Bacillati</taxon>
        <taxon>Actinomycetota</taxon>
        <taxon>Actinomycetes</taxon>
        <taxon>Kitasatosporales</taxon>
        <taxon>Streptomycetaceae</taxon>
        <taxon>Streptomyces</taxon>
    </lineage>
</organism>
<reference evidence="7 8" key="1">
    <citation type="submission" date="2019-03" db="EMBL/GenBank/DDBJ databases">
        <title>Draft genome sequences of novel Actinobacteria.</title>
        <authorList>
            <person name="Sahin N."/>
            <person name="Ay H."/>
            <person name="Saygin H."/>
        </authorList>
    </citation>
    <scope>NUCLEOTIDE SEQUENCE [LARGE SCALE GENOMIC DNA]</scope>
    <source>
        <strain evidence="7 8">DSM 41900</strain>
    </source>
</reference>
<evidence type="ECO:0000256" key="4">
    <source>
        <dbReference type="ARBA" id="ARBA00023033"/>
    </source>
</evidence>
<feature type="compositionally biased region" description="Basic and acidic residues" evidence="5">
    <location>
        <begin position="88"/>
        <end position="102"/>
    </location>
</feature>
<dbReference type="GO" id="GO:0046306">
    <property type="term" value="P:alkanesulfonate catabolic process"/>
    <property type="evidence" value="ECO:0007669"/>
    <property type="project" value="TreeGrafter"/>
</dbReference>
<evidence type="ECO:0000256" key="2">
    <source>
        <dbReference type="ARBA" id="ARBA00022643"/>
    </source>
</evidence>
<evidence type="ECO:0000256" key="1">
    <source>
        <dbReference type="ARBA" id="ARBA00022630"/>
    </source>
</evidence>
<keyword evidence="3" id="KW-0560">Oxidoreductase</keyword>
<accession>A0A4R4TM59</accession>
<keyword evidence="1" id="KW-0285">Flavoprotein</keyword>
<dbReference type="SUPFAM" id="SSF51679">
    <property type="entry name" value="Bacterial luciferase-like"/>
    <property type="match status" value="1"/>
</dbReference>
<dbReference type="AlphaFoldDB" id="A0A4R4TM59"/>
<evidence type="ECO:0000313" key="8">
    <source>
        <dbReference type="Proteomes" id="UP000295345"/>
    </source>
</evidence>
<dbReference type="EMBL" id="SMKI01000023">
    <property type="protein sequence ID" value="TDC79027.1"/>
    <property type="molecule type" value="Genomic_DNA"/>
</dbReference>